<evidence type="ECO:0000256" key="1">
    <source>
        <dbReference type="ARBA" id="ARBA00022448"/>
    </source>
</evidence>
<dbReference type="Pfam" id="PF00005">
    <property type="entry name" value="ABC_tran"/>
    <property type="match status" value="1"/>
</dbReference>
<evidence type="ECO:0000256" key="3">
    <source>
        <dbReference type="ARBA" id="ARBA00022840"/>
    </source>
</evidence>
<evidence type="ECO:0000313" key="6">
    <source>
        <dbReference type="Proteomes" id="UP000465609"/>
    </source>
</evidence>
<feature type="domain" description="ABC transporter" evidence="4">
    <location>
        <begin position="1"/>
        <end position="241"/>
    </location>
</feature>
<reference evidence="5 6" key="1">
    <citation type="journal article" date="2019" name="Emerg. Microbes Infect.">
        <title>Comprehensive subspecies identification of 175 nontuberculous mycobacteria species based on 7547 genomic profiles.</title>
        <authorList>
            <person name="Matsumoto Y."/>
            <person name="Kinjo T."/>
            <person name="Motooka D."/>
            <person name="Nabeya D."/>
            <person name="Jung N."/>
            <person name="Uechi K."/>
            <person name="Horii T."/>
            <person name="Iida T."/>
            <person name="Fujita J."/>
            <person name="Nakamura S."/>
        </authorList>
    </citation>
    <scope>NUCLEOTIDE SEQUENCE [LARGE SCALE GENOMIC DNA]</scope>
    <source>
        <strain evidence="5 6">JCM 15296</strain>
    </source>
</reference>
<dbReference type="InterPro" id="IPR027417">
    <property type="entry name" value="P-loop_NTPase"/>
</dbReference>
<keyword evidence="2" id="KW-0547">Nucleotide-binding</keyword>
<organism evidence="5 6">
    <name type="scientific">Mycolicibacterium aubagnense</name>
    <dbReference type="NCBI Taxonomy" id="319707"/>
    <lineage>
        <taxon>Bacteria</taxon>
        <taxon>Bacillati</taxon>
        <taxon>Actinomycetota</taxon>
        <taxon>Actinomycetes</taxon>
        <taxon>Mycobacteriales</taxon>
        <taxon>Mycobacteriaceae</taxon>
        <taxon>Mycolicibacterium</taxon>
    </lineage>
</organism>
<evidence type="ECO:0000313" key="5">
    <source>
        <dbReference type="EMBL" id="BBX84886.1"/>
    </source>
</evidence>
<keyword evidence="1" id="KW-0813">Transport</keyword>
<sequence>MRGASATLGGRTIWSDVNIDIAAGEFVAVLGPNGSGKSTLLRTLLGLTPVGGQLEVLDERPGRANRRIAYVAQRRAFDANLRIRGVDIVRFGLDGTRWGVPIPWLTRLVRPRQFQLQQRLVAEAIERVGGGDYARRPIGQCSGGQQQRLLIAQALLRRPQLMLLDEPLDSLDVPSQAGISALVRDICREQGVAVIMVAHDVNPILPYLDRVIYFAGGTAVSGTPQQVITAEQLSALYGMPIEVLRDSSGRVFVVGQPDVPPEHRGSMT</sequence>
<gene>
    <name evidence="5" type="ORF">MAUB_27590</name>
</gene>
<dbReference type="PANTHER" id="PTHR42734">
    <property type="entry name" value="METAL TRANSPORT SYSTEM ATP-BINDING PROTEIN TM_0124-RELATED"/>
    <property type="match status" value="1"/>
</dbReference>
<evidence type="ECO:0000256" key="2">
    <source>
        <dbReference type="ARBA" id="ARBA00022741"/>
    </source>
</evidence>
<proteinExistence type="predicted"/>
<keyword evidence="3 5" id="KW-0067">ATP-binding</keyword>
<dbReference type="InterPro" id="IPR050153">
    <property type="entry name" value="Metal_Ion_Import_ABC"/>
</dbReference>
<keyword evidence="6" id="KW-1185">Reference proteome</keyword>
<name>A0ABM7IE03_9MYCO</name>
<dbReference type="RefSeq" id="WP_234884424.1">
    <property type="nucleotide sequence ID" value="NZ_AP022577.1"/>
</dbReference>
<dbReference type="EMBL" id="AP022577">
    <property type="protein sequence ID" value="BBX84886.1"/>
    <property type="molecule type" value="Genomic_DNA"/>
</dbReference>
<dbReference type="Proteomes" id="UP000465609">
    <property type="component" value="Chromosome"/>
</dbReference>
<dbReference type="PROSITE" id="PS00211">
    <property type="entry name" value="ABC_TRANSPORTER_1"/>
    <property type="match status" value="1"/>
</dbReference>
<dbReference type="PROSITE" id="PS50893">
    <property type="entry name" value="ABC_TRANSPORTER_2"/>
    <property type="match status" value="1"/>
</dbReference>
<evidence type="ECO:0000259" key="4">
    <source>
        <dbReference type="PROSITE" id="PS50893"/>
    </source>
</evidence>
<protein>
    <submittedName>
        <fullName evidence="5">ABC transporter ATP-binding protein</fullName>
    </submittedName>
</protein>
<dbReference type="Gene3D" id="3.40.50.300">
    <property type="entry name" value="P-loop containing nucleotide triphosphate hydrolases"/>
    <property type="match status" value="1"/>
</dbReference>
<dbReference type="SMART" id="SM00382">
    <property type="entry name" value="AAA"/>
    <property type="match status" value="1"/>
</dbReference>
<dbReference type="GO" id="GO:0005524">
    <property type="term" value="F:ATP binding"/>
    <property type="evidence" value="ECO:0007669"/>
    <property type="project" value="UniProtKB-KW"/>
</dbReference>
<dbReference type="SUPFAM" id="SSF52540">
    <property type="entry name" value="P-loop containing nucleoside triphosphate hydrolases"/>
    <property type="match status" value="1"/>
</dbReference>
<dbReference type="InterPro" id="IPR017871">
    <property type="entry name" value="ABC_transporter-like_CS"/>
</dbReference>
<dbReference type="InterPro" id="IPR003439">
    <property type="entry name" value="ABC_transporter-like_ATP-bd"/>
</dbReference>
<accession>A0ABM7IE03</accession>
<dbReference type="InterPro" id="IPR003593">
    <property type="entry name" value="AAA+_ATPase"/>
</dbReference>